<sequence>MSTVTRTATSTDSYVTRRLSVIGSFDAADDRDEKAERNCQDNDAEAIQRSEHGKDLSPAPLVYQAPSKGMQWVGSQLGLKEPSDVWTISVVLLCLGVNVYIWTHASAMSPLQLLGTWLLLVQLTASVSTIVHNTIHYNIFYNPMHNRIFHLLLTICFGHPVCTFVSAHNLSHHRYTQMAEDHMRTTQMRYKYHLWNYMCFFGRVGNVIAASDMRYMRLMKRQGKRIWTEFALQMSTVVVMHVFCALTNPLYWIVFWNGPRMAASIFITNMNMLQHDGCAKPINASAKDPLHKSPGAGQLAPIHIVNVNTSRNFTGFITNALFFNNGYHGIHHIKPTLHWSKLPQAHAYYVKPHIHPNLDQVNMLTYFVRTFVFNQRTLYTGEAYHPDQMDGPVEPENENWIQYPAEFEFIAKEAPQLVMLDILDDIRALLLGK</sequence>
<feature type="transmembrane region" description="Helical" evidence="2">
    <location>
        <begin position="85"/>
        <end position="102"/>
    </location>
</feature>
<reference evidence="4 5" key="1">
    <citation type="journal article" date="2019" name="Sci. Rep.">
        <title>Comparative genomics of chytrid fungi reveal insights into the obligate biotrophic and pathogenic lifestyle of Synchytrium endobioticum.</title>
        <authorList>
            <person name="van de Vossenberg B.T.L.H."/>
            <person name="Warris S."/>
            <person name="Nguyen H.D.T."/>
            <person name="van Gent-Pelzer M.P.E."/>
            <person name="Joly D.L."/>
            <person name="van de Geest H.C."/>
            <person name="Bonants P.J.M."/>
            <person name="Smith D.S."/>
            <person name="Levesque C.A."/>
            <person name="van der Lee T.A.J."/>
        </authorList>
    </citation>
    <scope>NUCLEOTIDE SEQUENCE [LARGE SCALE GENOMIC DNA]</scope>
    <source>
        <strain evidence="4 5">CBS 675.73</strain>
    </source>
</reference>
<accession>A0A507FT63</accession>
<protein>
    <recommendedName>
        <fullName evidence="3">Fatty acid desaturase domain-containing protein</fullName>
    </recommendedName>
</protein>
<keyword evidence="2" id="KW-0472">Membrane</keyword>
<evidence type="ECO:0000256" key="1">
    <source>
        <dbReference type="SAM" id="MobiDB-lite"/>
    </source>
</evidence>
<dbReference type="Pfam" id="PF00487">
    <property type="entry name" value="FA_desaturase"/>
    <property type="match status" value="1"/>
</dbReference>
<keyword evidence="2" id="KW-0812">Transmembrane</keyword>
<dbReference type="OrthoDB" id="2113889at2759"/>
<comment type="caution">
    <text evidence="4">The sequence shown here is derived from an EMBL/GenBank/DDBJ whole genome shotgun (WGS) entry which is preliminary data.</text>
</comment>
<feature type="region of interest" description="Disordered" evidence="1">
    <location>
        <begin position="31"/>
        <end position="50"/>
    </location>
</feature>
<evidence type="ECO:0000259" key="3">
    <source>
        <dbReference type="Pfam" id="PF00487"/>
    </source>
</evidence>
<feature type="transmembrane region" description="Helical" evidence="2">
    <location>
        <begin position="114"/>
        <end position="136"/>
    </location>
</feature>
<keyword evidence="5" id="KW-1185">Reference proteome</keyword>
<organism evidence="4 5">
    <name type="scientific">Chytriomyces confervae</name>
    <dbReference type="NCBI Taxonomy" id="246404"/>
    <lineage>
        <taxon>Eukaryota</taxon>
        <taxon>Fungi</taxon>
        <taxon>Fungi incertae sedis</taxon>
        <taxon>Chytridiomycota</taxon>
        <taxon>Chytridiomycota incertae sedis</taxon>
        <taxon>Chytridiomycetes</taxon>
        <taxon>Chytridiales</taxon>
        <taxon>Chytriomycetaceae</taxon>
        <taxon>Chytriomyces</taxon>
    </lineage>
</organism>
<dbReference type="AlphaFoldDB" id="A0A507FT63"/>
<dbReference type="Proteomes" id="UP000320333">
    <property type="component" value="Unassembled WGS sequence"/>
</dbReference>
<keyword evidence="2" id="KW-1133">Transmembrane helix</keyword>
<name>A0A507FT63_9FUNG</name>
<proteinExistence type="predicted"/>
<dbReference type="InterPro" id="IPR005804">
    <property type="entry name" value="FA_desaturase_dom"/>
</dbReference>
<dbReference type="GO" id="GO:0006629">
    <property type="term" value="P:lipid metabolic process"/>
    <property type="evidence" value="ECO:0007669"/>
    <property type="project" value="InterPro"/>
</dbReference>
<feature type="transmembrane region" description="Helical" evidence="2">
    <location>
        <begin position="190"/>
        <end position="209"/>
    </location>
</feature>
<feature type="transmembrane region" description="Helical" evidence="2">
    <location>
        <begin position="148"/>
        <end position="170"/>
    </location>
</feature>
<evidence type="ECO:0000256" key="2">
    <source>
        <dbReference type="SAM" id="Phobius"/>
    </source>
</evidence>
<feature type="transmembrane region" description="Helical" evidence="2">
    <location>
        <begin position="230"/>
        <end position="254"/>
    </location>
</feature>
<dbReference type="EMBL" id="QEAP01000010">
    <property type="protein sequence ID" value="TPX78027.1"/>
    <property type="molecule type" value="Genomic_DNA"/>
</dbReference>
<gene>
    <name evidence="4" type="ORF">CcCBS67573_g00706</name>
</gene>
<feature type="domain" description="Fatty acid desaturase" evidence="3">
    <location>
        <begin position="114"/>
        <end position="351"/>
    </location>
</feature>
<evidence type="ECO:0000313" key="5">
    <source>
        <dbReference type="Proteomes" id="UP000320333"/>
    </source>
</evidence>
<evidence type="ECO:0000313" key="4">
    <source>
        <dbReference type="EMBL" id="TPX78027.1"/>
    </source>
</evidence>